<accession>A0A5D0QNN1</accession>
<dbReference type="InterPro" id="IPR034015">
    <property type="entry name" value="M1_LTA4H"/>
</dbReference>
<dbReference type="RefSeq" id="WP_066252197.1">
    <property type="nucleotide sequence ID" value="NZ_VSKL01000007.1"/>
</dbReference>
<dbReference type="AlphaFoldDB" id="A0A5D0QNN1"/>
<dbReference type="GO" id="GO:0008270">
    <property type="term" value="F:zinc ion binding"/>
    <property type="evidence" value="ECO:0007669"/>
    <property type="project" value="InterPro"/>
</dbReference>
<name>A0A5D0QNN1_9FLAO</name>
<dbReference type="PANTHER" id="PTHR45726">
    <property type="entry name" value="LEUKOTRIENE A-4 HYDROLASE"/>
    <property type="match status" value="1"/>
</dbReference>
<keyword evidence="2" id="KW-0862">Zinc</keyword>
<dbReference type="Pfam" id="PF17900">
    <property type="entry name" value="Peptidase_M1_N"/>
    <property type="match status" value="1"/>
</dbReference>
<dbReference type="Proteomes" id="UP000324358">
    <property type="component" value="Unassembled WGS sequence"/>
</dbReference>
<feature type="active site" description="Proton donor" evidence="1">
    <location>
        <position position="411"/>
    </location>
</feature>
<gene>
    <name evidence="5" type="ORF">ES675_14825</name>
</gene>
<evidence type="ECO:0000313" key="6">
    <source>
        <dbReference type="Proteomes" id="UP000324358"/>
    </source>
</evidence>
<keyword evidence="6" id="KW-1185">Reference proteome</keyword>
<feature type="domain" description="Aminopeptidase N-like N-terminal" evidence="4">
    <location>
        <begin position="50"/>
        <end position="225"/>
    </location>
</feature>
<dbReference type="PANTHER" id="PTHR45726:SF3">
    <property type="entry name" value="LEUKOTRIENE A-4 HYDROLASE"/>
    <property type="match status" value="1"/>
</dbReference>
<evidence type="ECO:0000259" key="3">
    <source>
        <dbReference type="Pfam" id="PF01433"/>
    </source>
</evidence>
<dbReference type="InterPro" id="IPR045357">
    <property type="entry name" value="Aminopeptidase_N-like_N"/>
</dbReference>
<dbReference type="Gene3D" id="1.10.390.10">
    <property type="entry name" value="Neutral Protease Domain 2"/>
    <property type="match status" value="1"/>
</dbReference>
<dbReference type="OrthoDB" id="100605at2"/>
<sequence>MKIYRLLIVFFLLPFTIFSQGLLQEKNTFTHQDTLRGSITPEREWWDLTYYHLDISVDPDTKFIKGKNTVKYTVLKPYAIIQIDLQEPLYITKVTQNGKELKASRDGNAYFIGLIDKQILGSNNAIEIHYEGHPKEAIRAPWDGGFSWKKDTNGNHFVATSCQGLGASIWWPNKDHMYDEVDSMDISITVPKGLMNVSNGRLQSIVQNKETTTYNWAVKNPINNYGVNVNIGDYVHFSEVYSGENGPLDMDYYVLRDNLEKAKTHFKDAPRMMEAFEHWFGPYPFYEDGFKLVEVPYLGMEHQSSVTYGNQYKMGYLGNDLSESGWGLKFDFIIIHEAGHEWFANNITNKDIADMWIHEGFTAYSENLFVDYFYGKEASADYVIGTRKRIQNDTPLIGTYNVNKEGSGDMYYKGANMLHTLRQLVADDEKWRNILRGLNKTFYHQTVTTKQIEDYISEKSGIDLTAFFNQYLRQSHIPNLEYSISNGSLKYRWNHVVADFDMPTQVTFNNKEQWLYPTTEWKKTTISDEKLTVDSDFYIQVSKL</sequence>
<comment type="cofactor">
    <cofactor evidence="2">
        <name>Zn(2+)</name>
        <dbReference type="ChEBI" id="CHEBI:29105"/>
    </cofactor>
    <text evidence="2">Binds 1 zinc ion per subunit.</text>
</comment>
<feature type="binding site" evidence="2">
    <location>
        <position position="340"/>
    </location>
    <ligand>
        <name>Zn(2+)</name>
        <dbReference type="ChEBI" id="CHEBI:29105"/>
        <note>catalytic</note>
    </ligand>
</feature>
<evidence type="ECO:0000256" key="2">
    <source>
        <dbReference type="PIRSR" id="PIRSR634015-3"/>
    </source>
</evidence>
<evidence type="ECO:0000256" key="1">
    <source>
        <dbReference type="PIRSR" id="PIRSR634015-1"/>
    </source>
</evidence>
<dbReference type="Gene3D" id="2.60.40.1730">
    <property type="entry name" value="tricorn interacting facor f3 domain"/>
    <property type="match status" value="1"/>
</dbReference>
<dbReference type="InterPro" id="IPR027268">
    <property type="entry name" value="Peptidase_M4/M1_CTD_sf"/>
</dbReference>
<dbReference type="GO" id="GO:0008237">
    <property type="term" value="F:metallopeptidase activity"/>
    <property type="evidence" value="ECO:0007669"/>
    <property type="project" value="InterPro"/>
</dbReference>
<evidence type="ECO:0000259" key="4">
    <source>
        <dbReference type="Pfam" id="PF17900"/>
    </source>
</evidence>
<feature type="binding site" evidence="2">
    <location>
        <position position="336"/>
    </location>
    <ligand>
        <name>Zn(2+)</name>
        <dbReference type="ChEBI" id="CHEBI:29105"/>
        <note>catalytic</note>
    </ligand>
</feature>
<dbReference type="InterPro" id="IPR042097">
    <property type="entry name" value="Aminopeptidase_N-like_N_sf"/>
</dbReference>
<comment type="caution">
    <text evidence="5">The sequence shown here is derived from an EMBL/GenBank/DDBJ whole genome shotgun (WGS) entry which is preliminary data.</text>
</comment>
<organism evidence="5 6">
    <name type="scientific">Bizionia algoritergicola</name>
    <dbReference type="NCBI Taxonomy" id="291187"/>
    <lineage>
        <taxon>Bacteria</taxon>
        <taxon>Pseudomonadati</taxon>
        <taxon>Bacteroidota</taxon>
        <taxon>Flavobacteriia</taxon>
        <taxon>Flavobacteriales</taxon>
        <taxon>Flavobacteriaceae</taxon>
        <taxon>Bizionia</taxon>
    </lineage>
</organism>
<feature type="domain" description="Peptidase M1 membrane alanine aminopeptidase" evidence="3">
    <location>
        <begin position="269"/>
        <end position="471"/>
    </location>
</feature>
<reference evidence="5 6" key="1">
    <citation type="submission" date="2019-08" db="EMBL/GenBank/DDBJ databases">
        <title>Genomes of Antarctic Bizionia species.</title>
        <authorList>
            <person name="Bowman J.P."/>
        </authorList>
    </citation>
    <scope>NUCLEOTIDE SEQUENCE [LARGE SCALE GENOMIC DNA]</scope>
    <source>
        <strain evidence="5 6">APA-1</strain>
    </source>
</reference>
<protein>
    <submittedName>
        <fullName evidence="5">M1 family metallopeptidase</fullName>
    </submittedName>
</protein>
<dbReference type="EMBL" id="VSKL01000007">
    <property type="protein sequence ID" value="TYB70782.1"/>
    <property type="molecule type" value="Genomic_DNA"/>
</dbReference>
<dbReference type="InterPro" id="IPR014782">
    <property type="entry name" value="Peptidase_M1_dom"/>
</dbReference>
<feature type="active site" description="Proton acceptor" evidence="1">
    <location>
        <position position="337"/>
    </location>
</feature>
<dbReference type="CDD" id="cd09603">
    <property type="entry name" value="M1_APN_like"/>
    <property type="match status" value="1"/>
</dbReference>
<feature type="binding site" evidence="2">
    <location>
        <position position="359"/>
    </location>
    <ligand>
        <name>Zn(2+)</name>
        <dbReference type="ChEBI" id="CHEBI:29105"/>
        <note>catalytic</note>
    </ligand>
</feature>
<dbReference type="SUPFAM" id="SSF63737">
    <property type="entry name" value="Leukotriene A4 hydrolase N-terminal domain"/>
    <property type="match status" value="1"/>
</dbReference>
<dbReference type="Pfam" id="PF01433">
    <property type="entry name" value="Peptidase_M1"/>
    <property type="match status" value="1"/>
</dbReference>
<evidence type="ECO:0000313" key="5">
    <source>
        <dbReference type="EMBL" id="TYB70782.1"/>
    </source>
</evidence>
<proteinExistence type="predicted"/>
<keyword evidence="2" id="KW-0479">Metal-binding</keyword>
<dbReference type="SUPFAM" id="SSF55486">
    <property type="entry name" value="Metalloproteases ('zincins'), catalytic domain"/>
    <property type="match status" value="1"/>
</dbReference>